<dbReference type="CDD" id="cd00570">
    <property type="entry name" value="GST_N_family"/>
    <property type="match status" value="1"/>
</dbReference>
<dbReference type="PANTHER" id="PTHR43917:SF8">
    <property type="entry name" value="GH16740P-RELATED"/>
    <property type="match status" value="1"/>
</dbReference>
<sequence length="245" mass="27367">MPRPSKFEHGSPNVAREKSRTRTVKLYYDPISTVSRPVMMFAAEHGIALEFEHVDLLTHQNREAAYAAINPNLVVPFLVDGDLSLGESSSILKYLADKVGSPAYPTELKARAKVNEALDWFATNFHEYYCVMAVYPHLGIPHGVTPQLAEHMIAFGEEHAPRWLNVLDRHMIGDRAFVCGDQISLADYLGASFVVLGEAVAFDLSPYPNIERWIARMKARPTWDATYAAFYGFLSAVQAQARIPA</sequence>
<feature type="domain" description="GST N-terminal" evidence="3">
    <location>
        <begin position="22"/>
        <end position="103"/>
    </location>
</feature>
<dbReference type="Proteomes" id="UP000249842">
    <property type="component" value="Unassembled WGS sequence"/>
</dbReference>
<accession>A0A328AY16</accession>
<name>A0A328AY16_9CAUL</name>
<evidence type="ECO:0000259" key="4">
    <source>
        <dbReference type="PROSITE" id="PS50405"/>
    </source>
</evidence>
<proteinExistence type="predicted"/>
<comment type="subcellular location">
    <subcellularLocation>
        <location evidence="1">Cytoplasm</location>
    </subcellularLocation>
</comment>
<dbReference type="Gene3D" id="1.20.1050.10">
    <property type="match status" value="1"/>
</dbReference>
<evidence type="ECO:0000313" key="6">
    <source>
        <dbReference type="Proteomes" id="UP000249842"/>
    </source>
</evidence>
<dbReference type="PANTHER" id="PTHR43917">
    <property type="match status" value="1"/>
</dbReference>
<dbReference type="AlphaFoldDB" id="A0A328AY16"/>
<evidence type="ECO:0000259" key="3">
    <source>
        <dbReference type="PROSITE" id="PS50404"/>
    </source>
</evidence>
<evidence type="ECO:0000256" key="1">
    <source>
        <dbReference type="ARBA" id="ARBA00004496"/>
    </source>
</evidence>
<dbReference type="InterPro" id="IPR036249">
    <property type="entry name" value="Thioredoxin-like_sf"/>
</dbReference>
<dbReference type="SUPFAM" id="SSF52833">
    <property type="entry name" value="Thioredoxin-like"/>
    <property type="match status" value="1"/>
</dbReference>
<dbReference type="GO" id="GO:0016740">
    <property type="term" value="F:transferase activity"/>
    <property type="evidence" value="ECO:0007669"/>
    <property type="project" value="UniProtKB-KW"/>
</dbReference>
<dbReference type="Gene3D" id="3.40.30.10">
    <property type="entry name" value="Glutaredoxin"/>
    <property type="match status" value="1"/>
</dbReference>
<dbReference type="InterPro" id="IPR004045">
    <property type="entry name" value="Glutathione_S-Trfase_N"/>
</dbReference>
<dbReference type="Pfam" id="PF13417">
    <property type="entry name" value="GST_N_3"/>
    <property type="match status" value="1"/>
</dbReference>
<dbReference type="InterPro" id="IPR051369">
    <property type="entry name" value="GST_Theta"/>
</dbReference>
<dbReference type="InterPro" id="IPR004046">
    <property type="entry name" value="GST_C"/>
</dbReference>
<evidence type="ECO:0000313" key="5">
    <source>
        <dbReference type="EMBL" id="RAK59549.1"/>
    </source>
</evidence>
<feature type="domain" description="GST C-terminal" evidence="4">
    <location>
        <begin position="107"/>
        <end position="243"/>
    </location>
</feature>
<keyword evidence="2" id="KW-0963">Cytoplasm</keyword>
<reference evidence="6" key="1">
    <citation type="submission" date="2018-05" db="EMBL/GenBank/DDBJ databases">
        <authorList>
            <person name="Li X."/>
        </authorList>
    </citation>
    <scope>NUCLEOTIDE SEQUENCE [LARGE SCALE GENOMIC DNA]</scope>
    <source>
        <strain evidence="6">HKS-05</strain>
    </source>
</reference>
<evidence type="ECO:0000256" key="2">
    <source>
        <dbReference type="ARBA" id="ARBA00022490"/>
    </source>
</evidence>
<organism evidence="5 6">
    <name type="scientific">Phenylobacterium hankyongense</name>
    <dbReference type="NCBI Taxonomy" id="1813876"/>
    <lineage>
        <taxon>Bacteria</taxon>
        <taxon>Pseudomonadati</taxon>
        <taxon>Pseudomonadota</taxon>
        <taxon>Alphaproteobacteria</taxon>
        <taxon>Caulobacterales</taxon>
        <taxon>Caulobacteraceae</taxon>
        <taxon>Phenylobacterium</taxon>
    </lineage>
</organism>
<dbReference type="PROSITE" id="PS50404">
    <property type="entry name" value="GST_NTER"/>
    <property type="match status" value="1"/>
</dbReference>
<dbReference type="SFLD" id="SFLDG00358">
    <property type="entry name" value="Main_(cytGST)"/>
    <property type="match status" value="1"/>
</dbReference>
<dbReference type="InterPro" id="IPR036282">
    <property type="entry name" value="Glutathione-S-Trfase_C_sf"/>
</dbReference>
<keyword evidence="6" id="KW-1185">Reference proteome</keyword>
<keyword evidence="5" id="KW-0808">Transferase</keyword>
<gene>
    <name evidence="5" type="ORF">DJ021_06900</name>
</gene>
<dbReference type="InterPro" id="IPR040079">
    <property type="entry name" value="Glutathione_S-Trfase"/>
</dbReference>
<dbReference type="GO" id="GO:0005737">
    <property type="term" value="C:cytoplasm"/>
    <property type="evidence" value="ECO:0007669"/>
    <property type="project" value="UniProtKB-SubCell"/>
</dbReference>
<dbReference type="SUPFAM" id="SSF47616">
    <property type="entry name" value="GST C-terminal domain-like"/>
    <property type="match status" value="1"/>
</dbReference>
<dbReference type="SFLD" id="SFLDS00019">
    <property type="entry name" value="Glutathione_Transferase_(cytos"/>
    <property type="match status" value="1"/>
</dbReference>
<protein>
    <submittedName>
        <fullName evidence="5">Glutathione S-transferase family protein</fullName>
    </submittedName>
</protein>
<dbReference type="EMBL" id="QFYP01000001">
    <property type="protein sequence ID" value="RAK59549.1"/>
    <property type="molecule type" value="Genomic_DNA"/>
</dbReference>
<dbReference type="Pfam" id="PF00043">
    <property type="entry name" value="GST_C"/>
    <property type="match status" value="1"/>
</dbReference>
<comment type="caution">
    <text evidence="5">The sequence shown here is derived from an EMBL/GenBank/DDBJ whole genome shotgun (WGS) entry which is preliminary data.</text>
</comment>
<dbReference type="PROSITE" id="PS50405">
    <property type="entry name" value="GST_CTER"/>
    <property type="match status" value="1"/>
</dbReference>
<dbReference type="InterPro" id="IPR010987">
    <property type="entry name" value="Glutathione-S-Trfase_C-like"/>
</dbReference>
<dbReference type="OrthoDB" id="9810080at2"/>